<organism evidence="1">
    <name type="scientific">Anguilla anguilla</name>
    <name type="common">European freshwater eel</name>
    <name type="synonym">Muraena anguilla</name>
    <dbReference type="NCBI Taxonomy" id="7936"/>
    <lineage>
        <taxon>Eukaryota</taxon>
        <taxon>Metazoa</taxon>
        <taxon>Chordata</taxon>
        <taxon>Craniata</taxon>
        <taxon>Vertebrata</taxon>
        <taxon>Euteleostomi</taxon>
        <taxon>Actinopterygii</taxon>
        <taxon>Neopterygii</taxon>
        <taxon>Teleostei</taxon>
        <taxon>Anguilliformes</taxon>
        <taxon>Anguillidae</taxon>
        <taxon>Anguilla</taxon>
    </lineage>
</organism>
<reference evidence="1" key="1">
    <citation type="submission" date="2014-11" db="EMBL/GenBank/DDBJ databases">
        <authorList>
            <person name="Amaro Gonzalez C."/>
        </authorList>
    </citation>
    <scope>NUCLEOTIDE SEQUENCE</scope>
</reference>
<proteinExistence type="predicted"/>
<name>A0A0E9SDZ6_ANGAN</name>
<sequence length="118" mass="13747">MRILLPETFVHSSKVTPLYAQNIKSREISKLIILIKYPVYYWPGCMLLFYRKKSSFLPVIDFGFSNITNTRFKKRGDGFVHFAVMNAEYCSFCGEEAFRTQKTMKVCNIEVLLSDQPT</sequence>
<protein>
    <submittedName>
        <fullName evidence="1">Uncharacterized protein</fullName>
    </submittedName>
</protein>
<accession>A0A0E9SDZ6</accession>
<dbReference type="EMBL" id="GBXM01069066">
    <property type="protein sequence ID" value="JAH39511.1"/>
    <property type="molecule type" value="Transcribed_RNA"/>
</dbReference>
<dbReference type="AlphaFoldDB" id="A0A0E9SDZ6"/>
<reference evidence="1" key="2">
    <citation type="journal article" date="2015" name="Fish Shellfish Immunol.">
        <title>Early steps in the European eel (Anguilla anguilla)-Vibrio vulnificus interaction in the gills: Role of the RtxA13 toxin.</title>
        <authorList>
            <person name="Callol A."/>
            <person name="Pajuelo D."/>
            <person name="Ebbesson L."/>
            <person name="Teles M."/>
            <person name="MacKenzie S."/>
            <person name="Amaro C."/>
        </authorList>
    </citation>
    <scope>NUCLEOTIDE SEQUENCE</scope>
</reference>
<evidence type="ECO:0000313" key="1">
    <source>
        <dbReference type="EMBL" id="JAH39511.1"/>
    </source>
</evidence>